<gene>
    <name evidence="1" type="ORF">GGX14DRAFT_557751</name>
</gene>
<proteinExistence type="predicted"/>
<dbReference type="Proteomes" id="UP001219525">
    <property type="component" value="Unassembled WGS sequence"/>
</dbReference>
<evidence type="ECO:0000313" key="1">
    <source>
        <dbReference type="EMBL" id="KAJ7223180.1"/>
    </source>
</evidence>
<organism evidence="1 2">
    <name type="scientific">Mycena pura</name>
    <dbReference type="NCBI Taxonomy" id="153505"/>
    <lineage>
        <taxon>Eukaryota</taxon>
        <taxon>Fungi</taxon>
        <taxon>Dikarya</taxon>
        <taxon>Basidiomycota</taxon>
        <taxon>Agaricomycotina</taxon>
        <taxon>Agaricomycetes</taxon>
        <taxon>Agaricomycetidae</taxon>
        <taxon>Agaricales</taxon>
        <taxon>Marasmiineae</taxon>
        <taxon>Mycenaceae</taxon>
        <taxon>Mycena</taxon>
    </lineage>
</organism>
<sequence length="335" mass="37993">MYNIFTSTMTTPILWKNWDERSKFLTPVDPHSNISHLYRSIVEHFAKGRNTAYHRLLIEFNAKEPEELVKKLFVNPPTLIFAPGPLGVHFRAEHITGFIFINSDLWYITMCDDPMSPSAVLAHEKLKIAIVHELAHCLVSMIIIGTAPRLIYKFNPKDSELQAEDLAAVTAYQTTIFQELRTPEKIKVPWLHAWMTRIGLQTNEEWEGESGYWVELRVFGGLVYERNRRAYLQISATTSSLLTDEMLMYAYGHGIVNFMETFTLDLSPDIISPSPSISNLGLHKVADTDPELEETFCPGPLAIDSNSGSILSAQQEQHLLAIVKAQEKNETSTDV</sequence>
<evidence type="ECO:0000313" key="2">
    <source>
        <dbReference type="Proteomes" id="UP001219525"/>
    </source>
</evidence>
<accession>A0AAD6YLP4</accession>
<dbReference type="AlphaFoldDB" id="A0AAD6YLP4"/>
<dbReference type="EMBL" id="JARJCW010000006">
    <property type="protein sequence ID" value="KAJ7223180.1"/>
    <property type="molecule type" value="Genomic_DNA"/>
</dbReference>
<protein>
    <submittedName>
        <fullName evidence="1">Uncharacterized protein</fullName>
    </submittedName>
</protein>
<name>A0AAD6YLP4_9AGAR</name>
<keyword evidence="2" id="KW-1185">Reference proteome</keyword>
<reference evidence="1" key="1">
    <citation type="submission" date="2023-03" db="EMBL/GenBank/DDBJ databases">
        <title>Massive genome expansion in bonnet fungi (Mycena s.s.) driven by repeated elements and novel gene families across ecological guilds.</title>
        <authorList>
            <consortium name="Lawrence Berkeley National Laboratory"/>
            <person name="Harder C.B."/>
            <person name="Miyauchi S."/>
            <person name="Viragh M."/>
            <person name="Kuo A."/>
            <person name="Thoen E."/>
            <person name="Andreopoulos B."/>
            <person name="Lu D."/>
            <person name="Skrede I."/>
            <person name="Drula E."/>
            <person name="Henrissat B."/>
            <person name="Morin E."/>
            <person name="Kohler A."/>
            <person name="Barry K."/>
            <person name="LaButti K."/>
            <person name="Morin E."/>
            <person name="Salamov A."/>
            <person name="Lipzen A."/>
            <person name="Mereny Z."/>
            <person name="Hegedus B."/>
            <person name="Baldrian P."/>
            <person name="Stursova M."/>
            <person name="Weitz H."/>
            <person name="Taylor A."/>
            <person name="Grigoriev I.V."/>
            <person name="Nagy L.G."/>
            <person name="Martin F."/>
            <person name="Kauserud H."/>
        </authorList>
    </citation>
    <scope>NUCLEOTIDE SEQUENCE</scope>
    <source>
        <strain evidence="1">9144</strain>
    </source>
</reference>
<comment type="caution">
    <text evidence="1">The sequence shown here is derived from an EMBL/GenBank/DDBJ whole genome shotgun (WGS) entry which is preliminary data.</text>
</comment>